<dbReference type="PANTHER" id="PTHR31944">
    <property type="entry name" value="HEME-RESPONSIVE ZINC FINGER TRANSCRIPTION FACTOR HAP1"/>
    <property type="match status" value="1"/>
</dbReference>
<dbReference type="InterPro" id="IPR007219">
    <property type="entry name" value="XnlR_reg_dom"/>
</dbReference>
<dbReference type="PROSITE" id="PS00463">
    <property type="entry name" value="ZN2_CY6_FUNGAL_1"/>
    <property type="match status" value="1"/>
</dbReference>
<feature type="domain" description="Zn(2)-C6 fungal-type" evidence="8">
    <location>
        <begin position="30"/>
        <end position="61"/>
    </location>
</feature>
<evidence type="ECO:0000256" key="6">
    <source>
        <dbReference type="ARBA" id="ARBA00023242"/>
    </source>
</evidence>
<keyword evidence="6" id="KW-0539">Nucleus</keyword>
<dbReference type="RefSeq" id="XP_040683704.1">
    <property type="nucleotide sequence ID" value="XM_040839324.1"/>
</dbReference>
<keyword evidence="10" id="KW-1185">Reference proteome</keyword>
<dbReference type="STRING" id="1073089.A0A1L9R564"/>
<dbReference type="GO" id="GO:0006351">
    <property type="term" value="P:DNA-templated transcription"/>
    <property type="evidence" value="ECO:0007669"/>
    <property type="project" value="InterPro"/>
</dbReference>
<dbReference type="CDD" id="cd12148">
    <property type="entry name" value="fungal_TF_MHR"/>
    <property type="match status" value="1"/>
</dbReference>
<dbReference type="PROSITE" id="PS50048">
    <property type="entry name" value="ZN2_CY6_FUNGAL_2"/>
    <property type="match status" value="1"/>
</dbReference>
<dbReference type="AlphaFoldDB" id="A0A1L9R564"/>
<dbReference type="GO" id="GO:0008270">
    <property type="term" value="F:zinc ion binding"/>
    <property type="evidence" value="ECO:0007669"/>
    <property type="project" value="InterPro"/>
</dbReference>
<dbReference type="Gene3D" id="4.10.240.10">
    <property type="entry name" value="Zn(2)-C6 fungal-type DNA-binding domain"/>
    <property type="match status" value="1"/>
</dbReference>
<evidence type="ECO:0000259" key="8">
    <source>
        <dbReference type="PROSITE" id="PS50048"/>
    </source>
</evidence>
<evidence type="ECO:0000256" key="2">
    <source>
        <dbReference type="ARBA" id="ARBA00022833"/>
    </source>
</evidence>
<gene>
    <name evidence="9" type="ORF">ASPWEDRAFT_73390</name>
</gene>
<dbReference type="InterPro" id="IPR051430">
    <property type="entry name" value="Fungal_TF_Env_Response"/>
</dbReference>
<keyword evidence="3" id="KW-0805">Transcription regulation</keyword>
<evidence type="ECO:0000256" key="5">
    <source>
        <dbReference type="ARBA" id="ARBA00023163"/>
    </source>
</evidence>
<protein>
    <recommendedName>
        <fullName evidence="8">Zn(2)-C6 fungal-type domain-containing protein</fullName>
    </recommendedName>
</protein>
<dbReference type="OrthoDB" id="4337792at2759"/>
<feature type="region of interest" description="Disordered" evidence="7">
    <location>
        <begin position="1"/>
        <end position="27"/>
    </location>
</feature>
<reference evidence="10" key="1">
    <citation type="journal article" date="2017" name="Genome Biol.">
        <title>Comparative genomics reveals high biological diversity and specific adaptations in the industrially and medically important fungal genus Aspergillus.</title>
        <authorList>
            <person name="de Vries R.P."/>
            <person name="Riley R."/>
            <person name="Wiebenga A."/>
            <person name="Aguilar-Osorio G."/>
            <person name="Amillis S."/>
            <person name="Uchima C.A."/>
            <person name="Anderluh G."/>
            <person name="Asadollahi M."/>
            <person name="Askin M."/>
            <person name="Barry K."/>
            <person name="Battaglia E."/>
            <person name="Bayram O."/>
            <person name="Benocci T."/>
            <person name="Braus-Stromeyer S.A."/>
            <person name="Caldana C."/>
            <person name="Canovas D."/>
            <person name="Cerqueira G.C."/>
            <person name="Chen F."/>
            <person name="Chen W."/>
            <person name="Choi C."/>
            <person name="Clum A."/>
            <person name="Dos Santos R.A."/>
            <person name="Damasio A.R."/>
            <person name="Diallinas G."/>
            <person name="Emri T."/>
            <person name="Fekete E."/>
            <person name="Flipphi M."/>
            <person name="Freyberg S."/>
            <person name="Gallo A."/>
            <person name="Gournas C."/>
            <person name="Habgood R."/>
            <person name="Hainaut M."/>
            <person name="Harispe M.L."/>
            <person name="Henrissat B."/>
            <person name="Hilden K.S."/>
            <person name="Hope R."/>
            <person name="Hossain A."/>
            <person name="Karabika E."/>
            <person name="Karaffa L."/>
            <person name="Karanyi Z."/>
            <person name="Krasevec N."/>
            <person name="Kuo A."/>
            <person name="Kusch H."/>
            <person name="LaButti K."/>
            <person name="Lagendijk E.L."/>
            <person name="Lapidus A."/>
            <person name="Levasseur A."/>
            <person name="Lindquist E."/>
            <person name="Lipzen A."/>
            <person name="Logrieco A.F."/>
            <person name="MacCabe A."/>
            <person name="Maekelae M.R."/>
            <person name="Malavazi I."/>
            <person name="Melin P."/>
            <person name="Meyer V."/>
            <person name="Mielnichuk N."/>
            <person name="Miskei M."/>
            <person name="Molnar A.P."/>
            <person name="Mule G."/>
            <person name="Ngan C.Y."/>
            <person name="Orejas M."/>
            <person name="Orosz E."/>
            <person name="Ouedraogo J.P."/>
            <person name="Overkamp K.M."/>
            <person name="Park H.-S."/>
            <person name="Perrone G."/>
            <person name="Piumi F."/>
            <person name="Punt P.J."/>
            <person name="Ram A.F."/>
            <person name="Ramon A."/>
            <person name="Rauscher S."/>
            <person name="Record E."/>
            <person name="Riano-Pachon D.M."/>
            <person name="Robert V."/>
            <person name="Roehrig J."/>
            <person name="Ruller R."/>
            <person name="Salamov A."/>
            <person name="Salih N.S."/>
            <person name="Samson R.A."/>
            <person name="Sandor E."/>
            <person name="Sanguinetti M."/>
            <person name="Schuetze T."/>
            <person name="Sepcic K."/>
            <person name="Shelest E."/>
            <person name="Sherlock G."/>
            <person name="Sophianopoulou V."/>
            <person name="Squina F.M."/>
            <person name="Sun H."/>
            <person name="Susca A."/>
            <person name="Todd R.B."/>
            <person name="Tsang A."/>
            <person name="Unkles S.E."/>
            <person name="van de Wiele N."/>
            <person name="van Rossen-Uffink D."/>
            <person name="Oliveira J.V."/>
            <person name="Vesth T.C."/>
            <person name="Visser J."/>
            <person name="Yu J.-H."/>
            <person name="Zhou M."/>
            <person name="Andersen M.R."/>
            <person name="Archer D.B."/>
            <person name="Baker S.E."/>
            <person name="Benoit I."/>
            <person name="Brakhage A.A."/>
            <person name="Braus G.H."/>
            <person name="Fischer R."/>
            <person name="Frisvad J.C."/>
            <person name="Goldman G.H."/>
            <person name="Houbraken J."/>
            <person name="Oakley B."/>
            <person name="Pocsi I."/>
            <person name="Scazzocchio C."/>
            <person name="Seiboth B."/>
            <person name="vanKuyk P.A."/>
            <person name="Wortman J."/>
            <person name="Dyer P.S."/>
            <person name="Grigoriev I.V."/>
        </authorList>
    </citation>
    <scope>NUCLEOTIDE SEQUENCE [LARGE SCALE GENOMIC DNA]</scope>
    <source>
        <strain evidence="10">DTO 134E9</strain>
    </source>
</reference>
<evidence type="ECO:0000256" key="3">
    <source>
        <dbReference type="ARBA" id="ARBA00023015"/>
    </source>
</evidence>
<evidence type="ECO:0000256" key="7">
    <source>
        <dbReference type="SAM" id="MobiDB-lite"/>
    </source>
</evidence>
<dbReference type="Pfam" id="PF04082">
    <property type="entry name" value="Fungal_trans"/>
    <property type="match status" value="1"/>
</dbReference>
<keyword evidence="4" id="KW-0238">DNA-binding</keyword>
<name>A0A1L9R564_ASPWE</name>
<dbReference type="InterPro" id="IPR001138">
    <property type="entry name" value="Zn2Cys6_DnaBD"/>
</dbReference>
<dbReference type="InterPro" id="IPR036864">
    <property type="entry name" value="Zn2-C6_fun-type_DNA-bd_sf"/>
</dbReference>
<dbReference type="Pfam" id="PF00172">
    <property type="entry name" value="Zn_clus"/>
    <property type="match status" value="1"/>
</dbReference>
<keyword evidence="1" id="KW-0479">Metal-binding</keyword>
<dbReference type="SUPFAM" id="SSF57701">
    <property type="entry name" value="Zn2/Cys6 DNA-binding domain"/>
    <property type="match status" value="1"/>
</dbReference>
<dbReference type="SMART" id="SM00906">
    <property type="entry name" value="Fungal_trans"/>
    <property type="match status" value="1"/>
</dbReference>
<sequence length="748" mass="84566">MDQINAFQIHSADTETPPMSPPRRRRPALSCTLCRRRKLKCDRGLPCGQCVKSKASESCEYAGFQKGQVSNTRRLGSTPPPFVQPSGNHLTPSQSGVYVFDAKHKQTSNRITKPPSRVEEVHELRSRVQALENALSRPGAAMHTPETLGYDSFSEGGRRAMLDSQNLTEEVESLPSGCFRGKKSKSRHCGRSHWAVSVSFFKDIGIFMRGLDKGKSKPKDSDYTSMRKFKKEVWNREREEHQRAYRDQAFKLEEMIPSKEIADELLELYLTTFETTYRILHVPTFLRQYELHWSGSQPTDMVFIAKLLVLMAASSCFYSQNTRINERSTLQRAAVGWTMTVQSWMSSVFVSSNINLDMLQIQCLLLIARQANATGGNLVWISSGSLVRAAMIMGLHRDPSRFSRMSKFWAEMRRRLWATIIELDVQSSLDGGMLPSIDLNECDCGPPSNWDDADLTEDMVEDPVPKTLDTLARNNVQGLLSNSLPTRIRIAKLTNSLKYNLPYDEALRLSEELMHSMNQALNMFQECESNISILRLGNLTFAKSFYMFIMRRYLLVLHRPFFLSVLRAPKFSYSRKVCLESSLEMLSLLGPSDHLETGPSSCIGQLGGGMYRDEFFHAAITICVELSIQADEQSRSVTAFETPRTGTLTDMVQTQQTVLVTAVERTMDALGSRISSDGNGCKPFFFLTMVFASVKARLKGEDPLKNVEYLSMKAVRECQDIMKGVSWKEIRKQDEISQVCAVFCCCLS</sequence>
<evidence type="ECO:0000313" key="9">
    <source>
        <dbReference type="EMBL" id="OJJ30027.1"/>
    </source>
</evidence>
<evidence type="ECO:0000313" key="10">
    <source>
        <dbReference type="Proteomes" id="UP000184383"/>
    </source>
</evidence>
<dbReference type="VEuPathDB" id="FungiDB:ASPWEDRAFT_73390"/>
<dbReference type="Proteomes" id="UP000184383">
    <property type="component" value="Unassembled WGS sequence"/>
</dbReference>
<evidence type="ECO:0000256" key="1">
    <source>
        <dbReference type="ARBA" id="ARBA00022723"/>
    </source>
</evidence>
<dbReference type="GO" id="GO:0005634">
    <property type="term" value="C:nucleus"/>
    <property type="evidence" value="ECO:0007669"/>
    <property type="project" value="TreeGrafter"/>
</dbReference>
<dbReference type="GeneID" id="63755172"/>
<keyword evidence="2" id="KW-0862">Zinc</keyword>
<organism evidence="9 10">
    <name type="scientific">Aspergillus wentii DTO 134E9</name>
    <dbReference type="NCBI Taxonomy" id="1073089"/>
    <lineage>
        <taxon>Eukaryota</taxon>
        <taxon>Fungi</taxon>
        <taxon>Dikarya</taxon>
        <taxon>Ascomycota</taxon>
        <taxon>Pezizomycotina</taxon>
        <taxon>Eurotiomycetes</taxon>
        <taxon>Eurotiomycetidae</taxon>
        <taxon>Eurotiales</taxon>
        <taxon>Aspergillaceae</taxon>
        <taxon>Aspergillus</taxon>
        <taxon>Aspergillus subgen. Cremei</taxon>
    </lineage>
</organism>
<keyword evidence="5" id="KW-0804">Transcription</keyword>
<evidence type="ECO:0000256" key="4">
    <source>
        <dbReference type="ARBA" id="ARBA00023125"/>
    </source>
</evidence>
<accession>A0A1L9R564</accession>
<dbReference type="EMBL" id="KV878218">
    <property type="protein sequence ID" value="OJJ30027.1"/>
    <property type="molecule type" value="Genomic_DNA"/>
</dbReference>
<dbReference type="SMART" id="SM00066">
    <property type="entry name" value="GAL4"/>
    <property type="match status" value="1"/>
</dbReference>
<proteinExistence type="predicted"/>
<dbReference type="PANTHER" id="PTHR31944:SF131">
    <property type="entry name" value="HEME-RESPONSIVE ZINC FINGER TRANSCRIPTION FACTOR HAP1"/>
    <property type="match status" value="1"/>
</dbReference>
<dbReference type="GO" id="GO:0001228">
    <property type="term" value="F:DNA-binding transcription activator activity, RNA polymerase II-specific"/>
    <property type="evidence" value="ECO:0007669"/>
    <property type="project" value="TreeGrafter"/>
</dbReference>
<dbReference type="GO" id="GO:0000978">
    <property type="term" value="F:RNA polymerase II cis-regulatory region sequence-specific DNA binding"/>
    <property type="evidence" value="ECO:0007669"/>
    <property type="project" value="TreeGrafter"/>
</dbReference>
<dbReference type="CDD" id="cd00067">
    <property type="entry name" value="GAL4"/>
    <property type="match status" value="1"/>
</dbReference>